<evidence type="ECO:0000313" key="3">
    <source>
        <dbReference type="Proteomes" id="UP001500483"/>
    </source>
</evidence>
<name>A0ABP6RR69_9PSEU</name>
<accession>A0ABP6RR69</accession>
<evidence type="ECO:0000313" key="2">
    <source>
        <dbReference type="EMBL" id="GAA3359798.1"/>
    </source>
</evidence>
<protein>
    <submittedName>
        <fullName evidence="2">DUF1998 domain-containing protein</fullName>
    </submittedName>
</protein>
<dbReference type="Pfam" id="PF09369">
    <property type="entry name" value="MZB"/>
    <property type="match status" value="1"/>
</dbReference>
<organism evidence="2 3">
    <name type="scientific">Saccharopolyspora gregorii</name>
    <dbReference type="NCBI Taxonomy" id="33914"/>
    <lineage>
        <taxon>Bacteria</taxon>
        <taxon>Bacillati</taxon>
        <taxon>Actinomycetota</taxon>
        <taxon>Actinomycetes</taxon>
        <taxon>Pseudonocardiales</taxon>
        <taxon>Pseudonocardiaceae</taxon>
        <taxon>Saccharopolyspora</taxon>
    </lineage>
</organism>
<sequence length="591" mass="65214">MTMRKIRRSQVVSPFGPGAIVDLVGESFVAEDAGNWRGKPEFLRFPRLASFLEVSALRTPRQDENLPYFRFPQWLFCSGCRGMERWSFRMEREGETPRCTTCADRRQLIPMRLIAVCGNGHLTDINWAGWAHSLARKERDQVQCAKAELKFLNKPAAGSGLGSLEVRCDTCGADRSLEGITDLGALREAKMSCPGKQPWQASGEAEKCGETPIAMQRGASNVYFPDVVSVIDIPPEPLGEDEDSPVARAIAHADFQFVIENPRHRLRDEMLRDVAEHTGLELAEIDLLLDRVLGREEPGSQESIAPSEWVALCAPRVQHAPNAEFITRRSRRPEHRAPGSPENELAAVLADVVLVDRLREVRVLTGFKRHTMRKRVSANLAAHPTFLPAAEVFGEGFFLRFDESAIAEWETRPEVRNRCSILAARREAAKAERLPVPRPRFVLLHTLAHALLRSTAFEAGYSTSSLRERLYVTGQRGPDMAGVLIYTAAGDTEGTMGGLVRLGEHERLTKLVCAAIAAAGWCSFDPVCGETRGQGPSGMLLAACHACALVPETSCEASNRLLDRRLLIDEDYGFFAPLAAALEQVPGGGAW</sequence>
<proteinExistence type="predicted"/>
<feature type="domain" description="MrfA-like Zn-binding" evidence="1">
    <location>
        <begin position="447"/>
        <end position="547"/>
    </location>
</feature>
<dbReference type="Proteomes" id="UP001500483">
    <property type="component" value="Unassembled WGS sequence"/>
</dbReference>
<gene>
    <name evidence="2" type="ORF">GCM10020366_37250</name>
</gene>
<dbReference type="InterPro" id="IPR047721">
    <property type="entry name" value="DrmB"/>
</dbReference>
<comment type="caution">
    <text evidence="2">The sequence shown here is derived from an EMBL/GenBank/DDBJ whole genome shotgun (WGS) entry which is preliminary data.</text>
</comment>
<dbReference type="InterPro" id="IPR018973">
    <property type="entry name" value="MZB"/>
</dbReference>
<keyword evidence="3" id="KW-1185">Reference proteome</keyword>
<reference evidence="3" key="1">
    <citation type="journal article" date="2019" name="Int. J. Syst. Evol. Microbiol.">
        <title>The Global Catalogue of Microorganisms (GCM) 10K type strain sequencing project: providing services to taxonomists for standard genome sequencing and annotation.</title>
        <authorList>
            <consortium name="The Broad Institute Genomics Platform"/>
            <consortium name="The Broad Institute Genome Sequencing Center for Infectious Disease"/>
            <person name="Wu L."/>
            <person name="Ma J."/>
        </authorList>
    </citation>
    <scope>NUCLEOTIDE SEQUENCE [LARGE SCALE GENOMIC DNA]</scope>
    <source>
        <strain evidence="3">JCM 9687</strain>
    </source>
</reference>
<dbReference type="EMBL" id="BAAAYK010000038">
    <property type="protein sequence ID" value="GAA3359798.1"/>
    <property type="molecule type" value="Genomic_DNA"/>
</dbReference>
<evidence type="ECO:0000259" key="1">
    <source>
        <dbReference type="Pfam" id="PF09369"/>
    </source>
</evidence>
<dbReference type="NCBIfam" id="NF038324">
    <property type="entry name" value="DrmB_fam"/>
    <property type="match status" value="1"/>
</dbReference>
<dbReference type="RefSeq" id="WP_344928246.1">
    <property type="nucleotide sequence ID" value="NZ_BAAAYK010000038.1"/>
</dbReference>